<accession>A0A663A3X0</accession>
<comment type="caution">
    <text evidence="1">The sequence shown here is derived from an EMBL/GenBank/DDBJ whole genome shotgun (WGS) entry which is preliminary data.</text>
</comment>
<gene>
    <name evidence="1" type="ORF">EH214_00488</name>
</gene>
<reference evidence="1 2" key="1">
    <citation type="journal article" date="2019" name="Nat. Commun.">
        <title>Gram positive-like bacteriocins with broad spectrum anti-Bacteroidales activity encoded on mobile elements of the human gut microbiota.</title>
        <authorList>
            <person name="Bechon N."/>
            <person name="Coyne M.J.Jr."/>
            <person name="Laclare-Mceneany V."/>
            <person name="Chatzidaki-Livanis M."/>
            <person name="Ghigo J.-M."/>
            <person name="Comstock L.E."/>
        </authorList>
    </citation>
    <scope>NUCLEOTIDE SEQUENCE [LARGE SCALE GENOMIC DNA]</scope>
    <source>
        <strain evidence="1 2">CL01T12C17</strain>
    </source>
</reference>
<dbReference type="Proteomes" id="UP000408523">
    <property type="component" value="Unassembled WGS sequence"/>
</dbReference>
<sequence>MRVYKRIDTNNTDYAGENTIRIISVFISEELQRKGYSTFPMLKFSGYLPLKFL</sequence>
<evidence type="ECO:0000313" key="1">
    <source>
        <dbReference type="EMBL" id="TSE50201.1"/>
    </source>
</evidence>
<evidence type="ECO:0000313" key="2">
    <source>
        <dbReference type="Proteomes" id="UP000408523"/>
    </source>
</evidence>
<organism evidence="1 2">
    <name type="scientific">Phocaeicola vulgatus</name>
    <name type="common">Bacteroides vulgatus</name>
    <dbReference type="NCBI Taxonomy" id="821"/>
    <lineage>
        <taxon>Bacteria</taxon>
        <taxon>Pseudomonadati</taxon>
        <taxon>Bacteroidota</taxon>
        <taxon>Bacteroidia</taxon>
        <taxon>Bacteroidales</taxon>
        <taxon>Bacteroidaceae</taxon>
        <taxon>Phocaeicola</taxon>
    </lineage>
</organism>
<dbReference type="AlphaFoldDB" id="A0A663A3X0"/>
<protein>
    <submittedName>
        <fullName evidence="1">Uncharacterized protein</fullName>
    </submittedName>
</protein>
<proteinExistence type="predicted"/>
<name>A0A663A3X0_PHOVU</name>
<dbReference type="EMBL" id="RWHZ01000003">
    <property type="protein sequence ID" value="TSE50201.1"/>
    <property type="molecule type" value="Genomic_DNA"/>
</dbReference>